<dbReference type="PROSITE" id="PS50943">
    <property type="entry name" value="HTH_CROC1"/>
    <property type="match status" value="1"/>
</dbReference>
<keyword evidence="1" id="KW-0238">DNA-binding</keyword>
<dbReference type="EC" id="1.11.1.23" evidence="3"/>
<name>A0A644T769_9ZZZZ</name>
<dbReference type="Gene3D" id="2.60.120.10">
    <property type="entry name" value="Jelly Rolls"/>
    <property type="match status" value="1"/>
</dbReference>
<comment type="caution">
    <text evidence="3">The sequence shown here is derived from an EMBL/GenBank/DDBJ whole genome shotgun (WGS) entry which is preliminary data.</text>
</comment>
<dbReference type="SMART" id="SM00530">
    <property type="entry name" value="HTH_XRE"/>
    <property type="match status" value="1"/>
</dbReference>
<dbReference type="AlphaFoldDB" id="A0A644T769"/>
<evidence type="ECO:0000259" key="2">
    <source>
        <dbReference type="PROSITE" id="PS50943"/>
    </source>
</evidence>
<dbReference type="GO" id="GO:0005829">
    <property type="term" value="C:cytosol"/>
    <property type="evidence" value="ECO:0007669"/>
    <property type="project" value="TreeGrafter"/>
</dbReference>
<reference evidence="3" key="1">
    <citation type="submission" date="2019-08" db="EMBL/GenBank/DDBJ databases">
        <authorList>
            <person name="Kucharzyk K."/>
            <person name="Murdoch R.W."/>
            <person name="Higgins S."/>
            <person name="Loffler F."/>
        </authorList>
    </citation>
    <scope>NUCLEOTIDE SEQUENCE</scope>
</reference>
<dbReference type="InterPro" id="IPR011051">
    <property type="entry name" value="RmlC_Cupin_sf"/>
</dbReference>
<organism evidence="3">
    <name type="scientific">bioreactor metagenome</name>
    <dbReference type="NCBI Taxonomy" id="1076179"/>
    <lineage>
        <taxon>unclassified sequences</taxon>
        <taxon>metagenomes</taxon>
        <taxon>ecological metagenomes</taxon>
    </lineage>
</organism>
<dbReference type="SUPFAM" id="SSF51182">
    <property type="entry name" value="RmlC-like cupins"/>
    <property type="match status" value="1"/>
</dbReference>
<keyword evidence="3" id="KW-0575">Peroxidase</keyword>
<dbReference type="InterPro" id="IPR050807">
    <property type="entry name" value="TransReg_Diox_bact_type"/>
</dbReference>
<keyword evidence="3" id="KW-0560">Oxidoreductase</keyword>
<dbReference type="PANTHER" id="PTHR46797:SF19">
    <property type="entry name" value="BLL2473 PROTEIN"/>
    <property type="match status" value="1"/>
</dbReference>
<dbReference type="InterPro" id="IPR013096">
    <property type="entry name" value="Cupin_2"/>
</dbReference>
<dbReference type="GO" id="GO:0003677">
    <property type="term" value="F:DNA binding"/>
    <property type="evidence" value="ECO:0007669"/>
    <property type="project" value="UniProtKB-KW"/>
</dbReference>
<dbReference type="Gene3D" id="1.10.260.40">
    <property type="entry name" value="lambda repressor-like DNA-binding domains"/>
    <property type="match status" value="1"/>
</dbReference>
<dbReference type="InterPro" id="IPR001387">
    <property type="entry name" value="Cro/C1-type_HTH"/>
</dbReference>
<dbReference type="GO" id="GO:0004601">
    <property type="term" value="F:peroxidase activity"/>
    <property type="evidence" value="ECO:0007669"/>
    <property type="project" value="UniProtKB-KW"/>
</dbReference>
<sequence length="191" mass="21312">MVDKNEIGAKIKNLRESRKITKEELSKETNISLELLNSIEEGEVVPSLTPITKIAKALGVRLGTFLDDAPKNDPLIVKKGEINSVVYFSGEENQTDVSALEFHSLGAGKNDRHMEPFIIDVHTEDGEFNLSSHEGEEFIYVLEGEIEVKYGQESFVVAKGDSIYYDSIIPHHLHSHNGEISKILAVVYTPF</sequence>
<dbReference type="GO" id="GO:0003700">
    <property type="term" value="F:DNA-binding transcription factor activity"/>
    <property type="evidence" value="ECO:0007669"/>
    <property type="project" value="TreeGrafter"/>
</dbReference>
<evidence type="ECO:0000256" key="1">
    <source>
        <dbReference type="ARBA" id="ARBA00023125"/>
    </source>
</evidence>
<dbReference type="CDD" id="cd02209">
    <property type="entry name" value="cupin_XRE_C"/>
    <property type="match status" value="1"/>
</dbReference>
<dbReference type="Pfam" id="PF07883">
    <property type="entry name" value="Cupin_2"/>
    <property type="match status" value="1"/>
</dbReference>
<accession>A0A644T769</accession>
<gene>
    <name evidence="3" type="primary">hppE</name>
    <name evidence="3" type="ORF">SDC9_08405</name>
</gene>
<dbReference type="EMBL" id="VSSQ01000019">
    <property type="protein sequence ID" value="MPL62785.1"/>
    <property type="molecule type" value="Genomic_DNA"/>
</dbReference>
<dbReference type="InterPro" id="IPR010982">
    <property type="entry name" value="Lambda_DNA-bd_dom_sf"/>
</dbReference>
<protein>
    <submittedName>
        <fullName evidence="3">(S)-2-hydroxypropylphosphonic acid epoxidase</fullName>
        <ecNumber evidence="3">1.11.1.23</ecNumber>
    </submittedName>
</protein>
<proteinExistence type="predicted"/>
<dbReference type="InterPro" id="IPR014710">
    <property type="entry name" value="RmlC-like_jellyroll"/>
</dbReference>
<dbReference type="CDD" id="cd00093">
    <property type="entry name" value="HTH_XRE"/>
    <property type="match status" value="1"/>
</dbReference>
<dbReference type="SUPFAM" id="SSF47413">
    <property type="entry name" value="lambda repressor-like DNA-binding domains"/>
    <property type="match status" value="1"/>
</dbReference>
<dbReference type="PANTHER" id="PTHR46797">
    <property type="entry name" value="HTH-TYPE TRANSCRIPTIONAL REGULATOR"/>
    <property type="match status" value="1"/>
</dbReference>
<feature type="domain" description="HTH cro/C1-type" evidence="2">
    <location>
        <begin position="11"/>
        <end position="65"/>
    </location>
</feature>
<evidence type="ECO:0000313" key="3">
    <source>
        <dbReference type="EMBL" id="MPL62785.1"/>
    </source>
</evidence>
<dbReference type="Pfam" id="PF01381">
    <property type="entry name" value="HTH_3"/>
    <property type="match status" value="1"/>
</dbReference>